<protein>
    <submittedName>
        <fullName evidence="2">Uncharacterized protein</fullName>
    </submittedName>
</protein>
<feature type="region of interest" description="Disordered" evidence="1">
    <location>
        <begin position="28"/>
        <end position="74"/>
    </location>
</feature>
<reference evidence="2" key="1">
    <citation type="submission" date="2023-11" db="EMBL/GenBank/DDBJ databases">
        <title>Genome assemblies of two species of porcelain crab, Petrolisthes cinctipes and Petrolisthes manimaculis (Anomura: Porcellanidae).</title>
        <authorList>
            <person name="Angst P."/>
        </authorList>
    </citation>
    <scope>NUCLEOTIDE SEQUENCE</scope>
    <source>
        <strain evidence="2">PB745_02</strain>
        <tissue evidence="2">Gill</tissue>
    </source>
</reference>
<proteinExistence type="predicted"/>
<name>A0AAE1QD17_9EUCA</name>
<accession>A0AAE1QD17</accession>
<comment type="caution">
    <text evidence="2">The sequence shown here is derived from an EMBL/GenBank/DDBJ whole genome shotgun (WGS) entry which is preliminary data.</text>
</comment>
<sequence length="88" mass="9712">MFLSSRADSIHYLSLCVARLRSGSESEQRVSMRVHHSANSNMQTPELPKPDRGIENWANSVSSPVSGGVIRRGSAGKERAGYRCLPRK</sequence>
<keyword evidence="3" id="KW-1185">Reference proteome</keyword>
<evidence type="ECO:0000256" key="1">
    <source>
        <dbReference type="SAM" id="MobiDB-lite"/>
    </source>
</evidence>
<gene>
    <name evidence="2" type="ORF">Pmani_005205</name>
</gene>
<evidence type="ECO:0000313" key="3">
    <source>
        <dbReference type="Proteomes" id="UP001292094"/>
    </source>
</evidence>
<dbReference type="AlphaFoldDB" id="A0AAE1QD17"/>
<evidence type="ECO:0000313" key="2">
    <source>
        <dbReference type="EMBL" id="KAK4324203.1"/>
    </source>
</evidence>
<organism evidence="2 3">
    <name type="scientific">Petrolisthes manimaculis</name>
    <dbReference type="NCBI Taxonomy" id="1843537"/>
    <lineage>
        <taxon>Eukaryota</taxon>
        <taxon>Metazoa</taxon>
        <taxon>Ecdysozoa</taxon>
        <taxon>Arthropoda</taxon>
        <taxon>Crustacea</taxon>
        <taxon>Multicrustacea</taxon>
        <taxon>Malacostraca</taxon>
        <taxon>Eumalacostraca</taxon>
        <taxon>Eucarida</taxon>
        <taxon>Decapoda</taxon>
        <taxon>Pleocyemata</taxon>
        <taxon>Anomura</taxon>
        <taxon>Galatheoidea</taxon>
        <taxon>Porcellanidae</taxon>
        <taxon>Petrolisthes</taxon>
    </lineage>
</organism>
<dbReference type="EMBL" id="JAWZYT010000374">
    <property type="protein sequence ID" value="KAK4324203.1"/>
    <property type="molecule type" value="Genomic_DNA"/>
</dbReference>
<dbReference type="Proteomes" id="UP001292094">
    <property type="component" value="Unassembled WGS sequence"/>
</dbReference>